<keyword evidence="2 6" id="KW-0812">Transmembrane</keyword>
<feature type="region of interest" description="Disordered" evidence="5">
    <location>
        <begin position="268"/>
        <end position="301"/>
    </location>
</feature>
<evidence type="ECO:0000256" key="5">
    <source>
        <dbReference type="SAM" id="MobiDB-lite"/>
    </source>
</evidence>
<evidence type="ECO:0000256" key="2">
    <source>
        <dbReference type="ARBA" id="ARBA00022692"/>
    </source>
</evidence>
<evidence type="ECO:0000259" key="7">
    <source>
        <dbReference type="PROSITE" id="PS50850"/>
    </source>
</evidence>
<comment type="subcellular location">
    <subcellularLocation>
        <location evidence="1">Membrane</location>
        <topology evidence="1">Multi-pass membrane protein</topology>
    </subcellularLocation>
</comment>
<feature type="transmembrane region" description="Helical" evidence="6">
    <location>
        <begin position="121"/>
        <end position="140"/>
    </location>
</feature>
<sequence length="471" mass="51699">MMGTNLQGVDAVWVALRPWGRFQVFQLALVLVDFFPSAFAILSAVFTGYIPEFTCMDAVDGGNQTADRKFEVHDDQCYYDWGLVCKRSNLAALAQSLVIAGQGIGALTMSHVADRVGRKTVHVISHLGILITMGIMAASPNIYMLLVLRLVAGTFQQGMVCTGKILALETFPRKQRSHIEAATFLAWSFGIMALTLIGWLFQSVDWRYLQLALAACSLIMDESVRWLVSNGRIKEAKRILRKAARWNNVDYAKVEAAFEAHVHVGSVSSEPDRPLISIDKSNEDNGDELNENGTQSENENEVAGVEKYTVIDILRNPALRANTLILWYSWIVATGTYYGLTLVSSHLAGDRFVNFFLSGAIEVPSLTLEFYLFNKIGRKRTLILWFAIAATTLVISTAILTAFPGVGTAAIVATGFSLVGKSASTGSFSTVFLYTPEIYPTNYRNSGLGIASSISRIGGLLAPFANLYREE</sequence>
<feature type="transmembrane region" description="Helical" evidence="6">
    <location>
        <begin position="382"/>
        <end position="403"/>
    </location>
</feature>
<proteinExistence type="predicted"/>
<dbReference type="EMBL" id="CP111014">
    <property type="protein sequence ID" value="WAQ99863.1"/>
    <property type="molecule type" value="Genomic_DNA"/>
</dbReference>
<dbReference type="SUPFAM" id="SSF103473">
    <property type="entry name" value="MFS general substrate transporter"/>
    <property type="match status" value="1"/>
</dbReference>
<evidence type="ECO:0000313" key="9">
    <source>
        <dbReference type="Proteomes" id="UP001164746"/>
    </source>
</evidence>
<accession>A0ABY7DSI4</accession>
<dbReference type="PANTHER" id="PTHR24064">
    <property type="entry name" value="SOLUTE CARRIER FAMILY 22 MEMBER"/>
    <property type="match status" value="1"/>
</dbReference>
<keyword evidence="4 6" id="KW-0472">Membrane</keyword>
<feature type="transmembrane region" description="Helical" evidence="6">
    <location>
        <begin position="27"/>
        <end position="50"/>
    </location>
</feature>
<evidence type="ECO:0000256" key="4">
    <source>
        <dbReference type="ARBA" id="ARBA00023136"/>
    </source>
</evidence>
<dbReference type="InterPro" id="IPR020846">
    <property type="entry name" value="MFS_dom"/>
</dbReference>
<keyword evidence="3 6" id="KW-1133">Transmembrane helix</keyword>
<evidence type="ECO:0000256" key="1">
    <source>
        <dbReference type="ARBA" id="ARBA00004141"/>
    </source>
</evidence>
<reference evidence="8" key="1">
    <citation type="submission" date="2022-11" db="EMBL/GenBank/DDBJ databases">
        <title>Centuries of genome instability and evolution in soft-shell clam transmissible cancer (bioRxiv).</title>
        <authorList>
            <person name="Hart S.F.M."/>
            <person name="Yonemitsu M.A."/>
            <person name="Giersch R.M."/>
            <person name="Beal B.F."/>
            <person name="Arriagada G."/>
            <person name="Davis B.W."/>
            <person name="Ostrander E.A."/>
            <person name="Goff S.P."/>
            <person name="Metzger M.J."/>
        </authorList>
    </citation>
    <scope>NUCLEOTIDE SEQUENCE</scope>
    <source>
        <strain evidence="8">MELC-2E11</strain>
        <tissue evidence="8">Siphon/mantle</tissue>
    </source>
</reference>
<dbReference type="Proteomes" id="UP001164746">
    <property type="component" value="Chromosome 3"/>
</dbReference>
<dbReference type="Pfam" id="PF07690">
    <property type="entry name" value="MFS_1"/>
    <property type="match status" value="1"/>
</dbReference>
<organism evidence="8 9">
    <name type="scientific">Mya arenaria</name>
    <name type="common">Soft-shell clam</name>
    <dbReference type="NCBI Taxonomy" id="6604"/>
    <lineage>
        <taxon>Eukaryota</taxon>
        <taxon>Metazoa</taxon>
        <taxon>Spiralia</taxon>
        <taxon>Lophotrochozoa</taxon>
        <taxon>Mollusca</taxon>
        <taxon>Bivalvia</taxon>
        <taxon>Autobranchia</taxon>
        <taxon>Heteroconchia</taxon>
        <taxon>Euheterodonta</taxon>
        <taxon>Imparidentia</taxon>
        <taxon>Neoheterodontei</taxon>
        <taxon>Myida</taxon>
        <taxon>Myoidea</taxon>
        <taxon>Myidae</taxon>
        <taxon>Mya</taxon>
    </lineage>
</organism>
<feature type="transmembrane region" description="Helical" evidence="6">
    <location>
        <begin position="324"/>
        <end position="340"/>
    </location>
</feature>
<protein>
    <submittedName>
        <fullName evidence="8">ORCT-like protein</fullName>
    </submittedName>
</protein>
<gene>
    <name evidence="8" type="ORF">MAR_024236</name>
</gene>
<feature type="transmembrane region" description="Helical" evidence="6">
    <location>
        <begin position="409"/>
        <end position="434"/>
    </location>
</feature>
<keyword evidence="9" id="KW-1185">Reference proteome</keyword>
<evidence type="ECO:0000256" key="3">
    <source>
        <dbReference type="ARBA" id="ARBA00022989"/>
    </source>
</evidence>
<dbReference type="InterPro" id="IPR011701">
    <property type="entry name" value="MFS"/>
</dbReference>
<evidence type="ECO:0000256" key="6">
    <source>
        <dbReference type="SAM" id="Phobius"/>
    </source>
</evidence>
<feature type="transmembrane region" description="Helical" evidence="6">
    <location>
        <begin position="352"/>
        <end position="373"/>
    </location>
</feature>
<feature type="transmembrane region" description="Helical" evidence="6">
    <location>
        <begin position="90"/>
        <end position="109"/>
    </location>
</feature>
<dbReference type="InterPro" id="IPR036259">
    <property type="entry name" value="MFS_trans_sf"/>
</dbReference>
<evidence type="ECO:0000313" key="8">
    <source>
        <dbReference type="EMBL" id="WAQ99863.1"/>
    </source>
</evidence>
<feature type="transmembrane region" description="Helical" evidence="6">
    <location>
        <begin position="179"/>
        <end position="202"/>
    </location>
</feature>
<name>A0ABY7DSI4_MYAAR</name>
<feature type="domain" description="Major facilitator superfamily (MFS) profile" evidence="7">
    <location>
        <begin position="1"/>
        <end position="471"/>
    </location>
</feature>
<dbReference type="PROSITE" id="PS50850">
    <property type="entry name" value="MFS"/>
    <property type="match status" value="1"/>
</dbReference>
<dbReference type="Gene3D" id="1.20.1250.20">
    <property type="entry name" value="MFS general substrate transporter like domains"/>
    <property type="match status" value="1"/>
</dbReference>